<keyword evidence="2" id="KW-1185">Reference proteome</keyword>
<gene>
    <name evidence="1" type="ORF">HHI36_014407</name>
</gene>
<evidence type="ECO:0000313" key="1">
    <source>
        <dbReference type="EMBL" id="KAL3272950.1"/>
    </source>
</evidence>
<name>A0ABD2N2Q0_9CUCU</name>
<evidence type="ECO:0000313" key="2">
    <source>
        <dbReference type="Proteomes" id="UP001516400"/>
    </source>
</evidence>
<dbReference type="AlphaFoldDB" id="A0ABD2N2Q0"/>
<feature type="non-terminal residue" evidence="1">
    <location>
        <position position="98"/>
    </location>
</feature>
<dbReference type="EMBL" id="JABFTP020000062">
    <property type="protein sequence ID" value="KAL3272950.1"/>
    <property type="molecule type" value="Genomic_DNA"/>
</dbReference>
<dbReference type="Proteomes" id="UP001516400">
    <property type="component" value="Unassembled WGS sequence"/>
</dbReference>
<accession>A0ABD2N2Q0</accession>
<comment type="caution">
    <text evidence="1">The sequence shown here is derived from an EMBL/GenBank/DDBJ whole genome shotgun (WGS) entry which is preliminary data.</text>
</comment>
<protein>
    <submittedName>
        <fullName evidence="1">Uncharacterized protein</fullName>
    </submittedName>
</protein>
<proteinExistence type="predicted"/>
<sequence length="98" mass="11171">MVHSNRQAPFSGSNEEAAVNAFRQSPEETFEQFMAEHVYGHKSPYGVTTEEQRDLVVVPGEYALANCVFSDLKMFKGVALVFRRKFEVPFHLRNQMTG</sequence>
<organism evidence="1 2">
    <name type="scientific">Cryptolaemus montrouzieri</name>
    <dbReference type="NCBI Taxonomy" id="559131"/>
    <lineage>
        <taxon>Eukaryota</taxon>
        <taxon>Metazoa</taxon>
        <taxon>Ecdysozoa</taxon>
        <taxon>Arthropoda</taxon>
        <taxon>Hexapoda</taxon>
        <taxon>Insecta</taxon>
        <taxon>Pterygota</taxon>
        <taxon>Neoptera</taxon>
        <taxon>Endopterygota</taxon>
        <taxon>Coleoptera</taxon>
        <taxon>Polyphaga</taxon>
        <taxon>Cucujiformia</taxon>
        <taxon>Coccinelloidea</taxon>
        <taxon>Coccinellidae</taxon>
        <taxon>Scymninae</taxon>
        <taxon>Scymnini</taxon>
        <taxon>Cryptolaemus</taxon>
    </lineage>
</organism>
<reference evidence="1 2" key="1">
    <citation type="journal article" date="2021" name="BMC Biol.">
        <title>Horizontally acquired antibacterial genes associated with adaptive radiation of ladybird beetles.</title>
        <authorList>
            <person name="Li H.S."/>
            <person name="Tang X.F."/>
            <person name="Huang Y.H."/>
            <person name="Xu Z.Y."/>
            <person name="Chen M.L."/>
            <person name="Du X.Y."/>
            <person name="Qiu B.Y."/>
            <person name="Chen P.T."/>
            <person name="Zhang W."/>
            <person name="Slipinski A."/>
            <person name="Escalona H.E."/>
            <person name="Waterhouse R.M."/>
            <person name="Zwick A."/>
            <person name="Pang H."/>
        </authorList>
    </citation>
    <scope>NUCLEOTIDE SEQUENCE [LARGE SCALE GENOMIC DNA]</scope>
    <source>
        <strain evidence="1">SYSU2018</strain>
    </source>
</reference>